<dbReference type="AlphaFoldDB" id="A0A7X0PHQ8"/>
<evidence type="ECO:0000313" key="2">
    <source>
        <dbReference type="EMBL" id="MBB6562158.1"/>
    </source>
</evidence>
<keyword evidence="1" id="KW-1133">Transmembrane helix</keyword>
<accession>A0A7X0PHQ8</accession>
<keyword evidence="1" id="KW-0812">Transmembrane</keyword>
<comment type="caution">
    <text evidence="2">The sequence shown here is derived from an EMBL/GenBank/DDBJ whole genome shotgun (WGS) entry which is preliminary data.</text>
</comment>
<evidence type="ECO:0000313" key="3">
    <source>
        <dbReference type="Proteomes" id="UP000575083"/>
    </source>
</evidence>
<gene>
    <name evidence="2" type="ORF">HNP48_004867</name>
</gene>
<organism evidence="2 3">
    <name type="scientific">Acidovorax soli</name>
    <dbReference type="NCBI Taxonomy" id="592050"/>
    <lineage>
        <taxon>Bacteria</taxon>
        <taxon>Pseudomonadati</taxon>
        <taxon>Pseudomonadota</taxon>
        <taxon>Betaproteobacteria</taxon>
        <taxon>Burkholderiales</taxon>
        <taxon>Comamonadaceae</taxon>
        <taxon>Acidovorax</taxon>
    </lineage>
</organism>
<name>A0A7X0PHQ8_9BURK</name>
<dbReference type="Proteomes" id="UP000575083">
    <property type="component" value="Unassembled WGS sequence"/>
</dbReference>
<reference evidence="2 3" key="1">
    <citation type="submission" date="2020-08" db="EMBL/GenBank/DDBJ databases">
        <title>Functional genomics of gut bacteria from endangered species of beetles.</title>
        <authorList>
            <person name="Carlos-Shanley C."/>
        </authorList>
    </citation>
    <scope>NUCLEOTIDE SEQUENCE [LARGE SCALE GENOMIC DNA]</scope>
    <source>
        <strain evidence="2 3">S00198</strain>
    </source>
</reference>
<evidence type="ECO:0000256" key="1">
    <source>
        <dbReference type="SAM" id="Phobius"/>
    </source>
</evidence>
<dbReference type="RefSeq" id="WP_184861896.1">
    <property type="nucleotide sequence ID" value="NZ_JACHLK010000011.1"/>
</dbReference>
<keyword evidence="3" id="KW-1185">Reference proteome</keyword>
<sequence length="135" mass="15605">MLRTSALHPAPRPGNAIPENSANRPWCKFEQDDSFVTTKWFQIVAPIFPLGSVRLRDLGSEGVPFLKRTTNYEFIEDVPLDVMQVLRTYAYTIFIVAWFGHWAFGNKPPLMRFIMITLGILLPFVLRFLSKRMSQ</sequence>
<keyword evidence="1" id="KW-0472">Membrane</keyword>
<feature type="transmembrane region" description="Helical" evidence="1">
    <location>
        <begin position="88"/>
        <end position="104"/>
    </location>
</feature>
<proteinExistence type="predicted"/>
<protein>
    <submittedName>
        <fullName evidence="2">Uncharacterized protein</fullName>
    </submittedName>
</protein>
<feature type="transmembrane region" description="Helical" evidence="1">
    <location>
        <begin position="110"/>
        <end position="129"/>
    </location>
</feature>
<dbReference type="EMBL" id="JACHLK010000011">
    <property type="protein sequence ID" value="MBB6562158.1"/>
    <property type="molecule type" value="Genomic_DNA"/>
</dbReference>